<dbReference type="RefSeq" id="WP_003513624.1">
    <property type="nucleotide sequence ID" value="NZ_CP013828.1"/>
</dbReference>
<name>A0AB36TM96_ACETH</name>
<dbReference type="Pfam" id="PF01544">
    <property type="entry name" value="CorA"/>
    <property type="match status" value="1"/>
</dbReference>
<proteinExistence type="inferred from homology"/>
<dbReference type="InterPro" id="IPR047199">
    <property type="entry name" value="CorA-like"/>
</dbReference>
<dbReference type="EMBL" id="PDBW01000001">
    <property type="protein sequence ID" value="PFH04185.1"/>
    <property type="molecule type" value="Genomic_DNA"/>
</dbReference>
<comment type="similarity">
    <text evidence="2">Belongs to the CorA metal ion transporter (MIT) (TC 1.A.35) family.</text>
</comment>
<dbReference type="SUPFAM" id="SSF143865">
    <property type="entry name" value="CorA soluble domain-like"/>
    <property type="match status" value="1"/>
</dbReference>
<keyword evidence="4 6" id="KW-1133">Transmembrane helix</keyword>
<accession>A0AB36TM96</accession>
<evidence type="ECO:0000256" key="1">
    <source>
        <dbReference type="ARBA" id="ARBA00004141"/>
    </source>
</evidence>
<dbReference type="PANTHER" id="PTHR47891">
    <property type="entry name" value="TRANSPORTER-RELATED"/>
    <property type="match status" value="1"/>
</dbReference>
<dbReference type="CDD" id="cd12827">
    <property type="entry name" value="EcCorA_ZntB-like_u2"/>
    <property type="match status" value="1"/>
</dbReference>
<evidence type="ECO:0000313" key="8">
    <source>
        <dbReference type="Proteomes" id="UP000223596"/>
    </source>
</evidence>
<feature type="transmembrane region" description="Helical" evidence="6">
    <location>
        <begin position="255"/>
        <end position="277"/>
    </location>
</feature>
<dbReference type="InterPro" id="IPR045863">
    <property type="entry name" value="CorA_TM1_TM2"/>
</dbReference>
<organism evidence="7 8">
    <name type="scientific">Acetivibrio thermocellus AD2</name>
    <dbReference type="NCBI Taxonomy" id="1138384"/>
    <lineage>
        <taxon>Bacteria</taxon>
        <taxon>Bacillati</taxon>
        <taxon>Bacillota</taxon>
        <taxon>Clostridia</taxon>
        <taxon>Eubacteriales</taxon>
        <taxon>Oscillospiraceae</taxon>
        <taxon>Acetivibrio</taxon>
    </lineage>
</organism>
<evidence type="ECO:0000313" key="7">
    <source>
        <dbReference type="EMBL" id="PFH04185.1"/>
    </source>
</evidence>
<comment type="caution">
    <text evidence="7">The sequence shown here is derived from an EMBL/GenBank/DDBJ whole genome shotgun (WGS) entry which is preliminary data.</text>
</comment>
<gene>
    <name evidence="7" type="ORF">M972_113012</name>
</gene>
<dbReference type="Gene3D" id="3.30.460.20">
    <property type="entry name" value="CorA soluble domain-like"/>
    <property type="match status" value="1"/>
</dbReference>
<dbReference type="AlphaFoldDB" id="A0AB36TM96"/>
<sequence>MIEIYKSYDTDLFPVKIDSFEKGCWINIVSPTEQELNFVETSLNVSSNFLRDPLDEEEKPRIDVEDNQTLVIVDVPYVYEEDRDIKYETIPLGIIILEDYFITICSKETFLIQYFKDKKVKDYFTFKKTRFTLQILYLIAKDFLKYLRHIDKKSYEAETSLHKSLQNKELFKLLELEKSLVFFTTSLKSNEIVMEKLLKGKYIKLYEEDQDLLEDVIIENKQAIEMANIYSSILSGTMDTFASIISNNLNVVMKVLTSITIIMAIPTMIASFFGMNVQMPFGLDTNNPYAFWGILGISAVISVAAGIFLYKKDMF</sequence>
<dbReference type="SUPFAM" id="SSF144083">
    <property type="entry name" value="Magnesium transport protein CorA, transmembrane region"/>
    <property type="match status" value="1"/>
</dbReference>
<reference evidence="7 8" key="1">
    <citation type="submission" date="2017-09" db="EMBL/GenBank/DDBJ databases">
        <title>Evaluation of Pacific Biosciences Sequencing Technology to Finishing C. thermocellum Genome Sequences.</title>
        <authorList>
            <person name="Brown S."/>
        </authorList>
    </citation>
    <scope>NUCLEOTIDE SEQUENCE [LARGE SCALE GENOMIC DNA]</scope>
    <source>
        <strain evidence="7 8">AD2</strain>
    </source>
</reference>
<dbReference type="GeneID" id="35805062"/>
<evidence type="ECO:0000256" key="5">
    <source>
        <dbReference type="ARBA" id="ARBA00023136"/>
    </source>
</evidence>
<dbReference type="Gene3D" id="1.20.58.340">
    <property type="entry name" value="Magnesium transport protein CorA, transmembrane region"/>
    <property type="match status" value="2"/>
</dbReference>
<dbReference type="InterPro" id="IPR002523">
    <property type="entry name" value="MgTranspt_CorA/ZnTranspt_ZntB"/>
</dbReference>
<dbReference type="Proteomes" id="UP000223596">
    <property type="component" value="Unassembled WGS sequence"/>
</dbReference>
<keyword evidence="3 6" id="KW-0812">Transmembrane</keyword>
<comment type="subcellular location">
    <subcellularLocation>
        <location evidence="1">Membrane</location>
        <topology evidence="1">Multi-pass membrane protein</topology>
    </subcellularLocation>
</comment>
<evidence type="ECO:0000256" key="3">
    <source>
        <dbReference type="ARBA" id="ARBA00022692"/>
    </source>
</evidence>
<feature type="transmembrane region" description="Helical" evidence="6">
    <location>
        <begin position="289"/>
        <end position="310"/>
    </location>
</feature>
<evidence type="ECO:0000256" key="6">
    <source>
        <dbReference type="SAM" id="Phobius"/>
    </source>
</evidence>
<dbReference type="GO" id="GO:0046873">
    <property type="term" value="F:metal ion transmembrane transporter activity"/>
    <property type="evidence" value="ECO:0007669"/>
    <property type="project" value="InterPro"/>
</dbReference>
<protein>
    <submittedName>
        <fullName evidence="7">Magnesium transporter</fullName>
    </submittedName>
</protein>
<dbReference type="InterPro" id="IPR045861">
    <property type="entry name" value="CorA_cytoplasmic_dom"/>
</dbReference>
<evidence type="ECO:0000256" key="2">
    <source>
        <dbReference type="ARBA" id="ARBA00009765"/>
    </source>
</evidence>
<keyword evidence="5 6" id="KW-0472">Membrane</keyword>
<dbReference type="PANTHER" id="PTHR47891:SF2">
    <property type="entry name" value="MAGNESIUM AND COBALT TRANSPORTER"/>
    <property type="match status" value="1"/>
</dbReference>
<dbReference type="GO" id="GO:0016020">
    <property type="term" value="C:membrane"/>
    <property type="evidence" value="ECO:0007669"/>
    <property type="project" value="UniProtKB-SubCell"/>
</dbReference>
<evidence type="ECO:0000256" key="4">
    <source>
        <dbReference type="ARBA" id="ARBA00022989"/>
    </source>
</evidence>